<dbReference type="Gene3D" id="3.40.50.720">
    <property type="entry name" value="NAD(P)-binding Rossmann-like Domain"/>
    <property type="match status" value="1"/>
</dbReference>
<reference evidence="4 5" key="1">
    <citation type="submission" date="2019-09" db="EMBL/GenBank/DDBJ databases">
        <title>Paraburkholderia podalyriae sp. nov., A South African Podalyria-associated rhizobium.</title>
        <authorList>
            <person name="Mavima L."/>
            <person name="Beukes C.W."/>
            <person name="Palmer M."/>
            <person name="De Meyer S.E."/>
            <person name="James E.K."/>
            <person name="Maluk M."/>
            <person name="Avontuur J.R."/>
            <person name="Chan W.Y."/>
            <person name="Venter S.N."/>
            <person name="Steenkamp E.T."/>
        </authorList>
    </citation>
    <scope>NUCLEOTIDE SEQUENCE [LARGE SCALE GENOMIC DNA]</scope>
    <source>
        <strain evidence="4 5">WC7.3b</strain>
    </source>
</reference>
<evidence type="ECO:0000313" key="4">
    <source>
        <dbReference type="EMBL" id="MBC8751528.1"/>
    </source>
</evidence>
<dbReference type="PROSITE" id="PS00061">
    <property type="entry name" value="ADH_SHORT"/>
    <property type="match status" value="1"/>
</dbReference>
<organism evidence="4 5">
    <name type="scientific">Paraburkholderia podalyriae</name>
    <dbReference type="NCBI Taxonomy" id="1938811"/>
    <lineage>
        <taxon>Bacteria</taxon>
        <taxon>Pseudomonadati</taxon>
        <taxon>Pseudomonadota</taxon>
        <taxon>Betaproteobacteria</taxon>
        <taxon>Burkholderiales</taxon>
        <taxon>Burkholderiaceae</taxon>
        <taxon>Paraburkholderia</taxon>
    </lineage>
</organism>
<dbReference type="PRINTS" id="PR00081">
    <property type="entry name" value="GDHRDH"/>
</dbReference>
<dbReference type="CDD" id="cd05233">
    <property type="entry name" value="SDR_c"/>
    <property type="match status" value="1"/>
</dbReference>
<dbReference type="RefSeq" id="WP_187638448.1">
    <property type="nucleotide sequence ID" value="NZ_VZQQ01000058.1"/>
</dbReference>
<dbReference type="InterPro" id="IPR036291">
    <property type="entry name" value="NAD(P)-bd_dom_sf"/>
</dbReference>
<dbReference type="SUPFAM" id="SSF51735">
    <property type="entry name" value="NAD(P)-binding Rossmann-fold domains"/>
    <property type="match status" value="1"/>
</dbReference>
<dbReference type="InterPro" id="IPR057326">
    <property type="entry name" value="KR_dom"/>
</dbReference>
<dbReference type="PANTHER" id="PTHR24321:SF14">
    <property type="entry name" value="SHORT-CHAIN TYPE DEHYDROGENASE_REDUCTASE BLR2146-RELATED"/>
    <property type="match status" value="1"/>
</dbReference>
<dbReference type="EMBL" id="VZQQ01000058">
    <property type="protein sequence ID" value="MBC8751528.1"/>
    <property type="molecule type" value="Genomic_DNA"/>
</dbReference>
<feature type="domain" description="Ketoreductase" evidence="3">
    <location>
        <begin position="7"/>
        <end position="185"/>
    </location>
</feature>
<name>A0ABR7PZ24_9BURK</name>
<evidence type="ECO:0000313" key="5">
    <source>
        <dbReference type="Proteomes" id="UP000736373"/>
    </source>
</evidence>
<evidence type="ECO:0000259" key="3">
    <source>
        <dbReference type="SMART" id="SM00822"/>
    </source>
</evidence>
<dbReference type="PANTHER" id="PTHR24321">
    <property type="entry name" value="DEHYDROGENASES, SHORT CHAIN"/>
    <property type="match status" value="1"/>
</dbReference>
<comment type="similarity">
    <text evidence="1">Belongs to the short-chain dehydrogenases/reductases (SDR) family.</text>
</comment>
<evidence type="ECO:0000256" key="2">
    <source>
        <dbReference type="ARBA" id="ARBA00023002"/>
    </source>
</evidence>
<sequence>MSRFKDKTALVTGAASGIGLELVCQLQREGANVIAADIGFDGKLPLKAQLNLDEVLLDVRGDEDVQRVVSMAIDRWGQIDVLVNAAGVMVADDVEEIRDETWNTILDVNLTGTMRMCRAVLPHMRRRRRGSIVNVSSVAAFNASAGMASYAASKSGLVALTRALANRYGADGVRANCVCPGWVRTRMSEAEMAEFAETNGTTVEQEFGRVAQRIALGRVAVPSEIATCIAFLASDDASFVTGAALVADGGARTAALSRLH</sequence>
<proteinExistence type="inferred from homology"/>
<comment type="caution">
    <text evidence="4">The sequence shown here is derived from an EMBL/GenBank/DDBJ whole genome shotgun (WGS) entry which is preliminary data.</text>
</comment>
<dbReference type="InterPro" id="IPR020904">
    <property type="entry name" value="Sc_DH/Rdtase_CS"/>
</dbReference>
<protein>
    <submittedName>
        <fullName evidence="4">SDR family oxidoreductase</fullName>
    </submittedName>
</protein>
<dbReference type="Pfam" id="PF13561">
    <property type="entry name" value="adh_short_C2"/>
    <property type="match status" value="1"/>
</dbReference>
<evidence type="ECO:0000256" key="1">
    <source>
        <dbReference type="ARBA" id="ARBA00006484"/>
    </source>
</evidence>
<dbReference type="SMART" id="SM00822">
    <property type="entry name" value="PKS_KR"/>
    <property type="match status" value="1"/>
</dbReference>
<keyword evidence="5" id="KW-1185">Reference proteome</keyword>
<dbReference type="InterPro" id="IPR002347">
    <property type="entry name" value="SDR_fam"/>
</dbReference>
<keyword evidence="2" id="KW-0560">Oxidoreductase</keyword>
<dbReference type="PRINTS" id="PR00080">
    <property type="entry name" value="SDRFAMILY"/>
</dbReference>
<dbReference type="Proteomes" id="UP000736373">
    <property type="component" value="Unassembled WGS sequence"/>
</dbReference>
<accession>A0ABR7PZ24</accession>
<gene>
    <name evidence="4" type="ORF">F6X42_34925</name>
</gene>